<dbReference type="EMBL" id="MW995476">
    <property type="protein sequence ID" value="QWC53735.1"/>
    <property type="molecule type" value="Genomic_DNA"/>
</dbReference>
<evidence type="ECO:0000259" key="1">
    <source>
        <dbReference type="Pfam" id="PF03161"/>
    </source>
</evidence>
<dbReference type="Pfam" id="PF03161">
    <property type="entry name" value="LAGLIDADG_2"/>
    <property type="match status" value="1"/>
</dbReference>
<accession>A0A8E8L7S0</accession>
<feature type="domain" description="Homing endonuclease LAGLIDADG" evidence="1">
    <location>
        <begin position="22"/>
        <end position="194"/>
    </location>
</feature>
<dbReference type="GO" id="GO:0004519">
    <property type="term" value="F:endonuclease activity"/>
    <property type="evidence" value="ECO:0007669"/>
    <property type="project" value="UniProtKB-KW"/>
</dbReference>
<dbReference type="AlphaFoldDB" id="A0A8E8L7S0"/>
<keyword evidence="2" id="KW-0378">Hydrolase</keyword>
<sequence>MKKNYLTQKERLQILLPPQLEEILVGLILGDLCLEKRSESTLSVRAKFQQGLVHKDYLMHLYELFKTLGSQVPITINRAPDKRTGEIHSAVCFNTYSLPCFYELYSLFYLNGKKIVPSNIGDLLTPLGLAYWLADDGSFHKTQQFIRIYTNSFSYEEVQLLASALSDKFNLKSTVNKDQGYFIVRISQNSVPDLQALLKDIMPSMMMHKLGL</sequence>
<dbReference type="InterPro" id="IPR004860">
    <property type="entry name" value="LAGLIDADG_dom"/>
</dbReference>
<keyword evidence="2" id="KW-0540">Nuclease</keyword>
<geneLocation type="mitochondrion" evidence="2"/>
<protein>
    <submittedName>
        <fullName evidence="2">LAGLIDADG homing endonuclease</fullName>
    </submittedName>
</protein>
<keyword evidence="2" id="KW-0255">Endonuclease</keyword>
<gene>
    <name evidence="2" type="primary">mcg9</name>
</gene>
<evidence type="ECO:0000313" key="2">
    <source>
        <dbReference type="EMBL" id="QWC53735.1"/>
    </source>
</evidence>
<name>A0A8E8L7S0_9AGAM</name>
<reference evidence="2" key="1">
    <citation type="submission" date="2021-04" db="EMBL/GenBank/DDBJ databases">
        <title>Mitogenome analysis reveals the evolution and host adaptation in Rhizoctonia solani.</title>
        <authorList>
            <person name="Zheng A."/>
            <person name="Lin R."/>
            <person name="Xia Y."/>
            <person name="Zhang D."/>
            <person name="Xiang X."/>
            <person name="Niu X."/>
            <person name="Liu Y."/>
            <person name="Jiang L."/>
            <person name="Wang X."/>
        </authorList>
    </citation>
    <scope>NUCLEOTIDE SEQUENCE</scope>
    <source>
        <strain evidence="2">AG1-IC</strain>
    </source>
</reference>
<keyword evidence="2" id="KW-0496">Mitochondrion</keyword>
<organism evidence="2">
    <name type="scientific">Rhizoctonia solani</name>
    <dbReference type="NCBI Taxonomy" id="456999"/>
    <lineage>
        <taxon>Eukaryota</taxon>
        <taxon>Fungi</taxon>
        <taxon>Dikarya</taxon>
        <taxon>Basidiomycota</taxon>
        <taxon>Agaricomycotina</taxon>
        <taxon>Agaricomycetes</taxon>
        <taxon>Cantharellales</taxon>
        <taxon>Ceratobasidiaceae</taxon>
        <taxon>Rhizoctonia</taxon>
    </lineage>
</organism>
<proteinExistence type="predicted"/>